<dbReference type="PROSITE" id="PS51379">
    <property type="entry name" value="4FE4S_FER_2"/>
    <property type="match status" value="2"/>
</dbReference>
<protein>
    <submittedName>
        <fullName evidence="6">Predicted Fe-S cluster protein</fullName>
    </submittedName>
</protein>
<dbReference type="InterPro" id="IPR007160">
    <property type="entry name" value="DUF362"/>
</dbReference>
<feature type="domain" description="4Fe-4S ferredoxin-type" evidence="5">
    <location>
        <begin position="183"/>
        <end position="212"/>
    </location>
</feature>
<dbReference type="InterPro" id="IPR050157">
    <property type="entry name" value="PSI_iron-sulfur_center"/>
</dbReference>
<proteinExistence type="predicted"/>
<evidence type="ECO:0000313" key="6">
    <source>
        <dbReference type="EMBL" id="GAK53785.1"/>
    </source>
</evidence>
<keyword evidence="2" id="KW-0479">Metal-binding</keyword>
<evidence type="ECO:0000256" key="3">
    <source>
        <dbReference type="ARBA" id="ARBA00023004"/>
    </source>
</evidence>
<evidence type="ECO:0000256" key="2">
    <source>
        <dbReference type="ARBA" id="ARBA00022723"/>
    </source>
</evidence>
<dbReference type="HOGENOM" id="CLU_046240_0_0_0"/>
<keyword evidence="3" id="KW-0408">Iron</keyword>
<keyword evidence="1" id="KW-0004">4Fe-4S</keyword>
<dbReference type="PANTHER" id="PTHR24960">
    <property type="entry name" value="PHOTOSYSTEM I IRON-SULFUR CENTER-RELATED"/>
    <property type="match status" value="1"/>
</dbReference>
<sequence>MAASVYFTPIASYQETQRIADSAKSLLKTIVEREQVELESAVPLKVHFGEKGNHTFIESKNFEGMIDYLQQQKTACCYMETNALYRGERQTRTSHVKLAEQHGFTQIPIVIADGETGDDYEDVEINKPHFATCKIGKDIANHKQLLVVSHFKGHMLAGFGGAVKQLAMGCAARGGKLAQHANAIPMINPLACKKCGACARHCPANAITIGRWSRIHKEKCLGCASCMPICQHNAIFFNPLRMTISKSFREKLAEYALAAHLGKKNLYVSFAFNLTRGCDCQGSKMKPIAPDLGVLASTDPVAIDQACLDLLDKQNGKRVFGRGRDTLEYAEQIGLGQRAYSIVSI</sequence>
<dbReference type="Gene3D" id="3.30.70.20">
    <property type="match status" value="1"/>
</dbReference>
<dbReference type="Pfam" id="PF04015">
    <property type="entry name" value="DUF362"/>
    <property type="match status" value="1"/>
</dbReference>
<gene>
    <name evidence="6" type="ORF">U14_05059</name>
</gene>
<dbReference type="InterPro" id="IPR017900">
    <property type="entry name" value="4Fe4S_Fe_S_CS"/>
</dbReference>
<evidence type="ECO:0000259" key="5">
    <source>
        <dbReference type="PROSITE" id="PS51379"/>
    </source>
</evidence>
<dbReference type="SUPFAM" id="SSF54862">
    <property type="entry name" value="4Fe-4S ferredoxins"/>
    <property type="match status" value="1"/>
</dbReference>
<dbReference type="GO" id="GO:0051539">
    <property type="term" value="F:4 iron, 4 sulfur cluster binding"/>
    <property type="evidence" value="ECO:0007669"/>
    <property type="project" value="UniProtKB-KW"/>
</dbReference>
<organism evidence="6">
    <name type="scientific">Candidatus Moduliflexus flocculans</name>
    <dbReference type="NCBI Taxonomy" id="1499966"/>
    <lineage>
        <taxon>Bacteria</taxon>
        <taxon>Candidatus Moduliflexota</taxon>
        <taxon>Candidatus Moduliflexia</taxon>
        <taxon>Candidatus Moduliflexales</taxon>
        <taxon>Candidatus Moduliflexaceae</taxon>
    </lineage>
</organism>
<feature type="domain" description="4Fe-4S ferredoxin-type" evidence="5">
    <location>
        <begin position="214"/>
        <end position="240"/>
    </location>
</feature>
<dbReference type="AlphaFoldDB" id="A0A081BQV4"/>
<name>A0A081BQV4_9BACT</name>
<evidence type="ECO:0000256" key="4">
    <source>
        <dbReference type="ARBA" id="ARBA00023014"/>
    </source>
</evidence>
<dbReference type="Pfam" id="PF12838">
    <property type="entry name" value="Fer4_7"/>
    <property type="match status" value="1"/>
</dbReference>
<dbReference type="Proteomes" id="UP000030700">
    <property type="component" value="Unassembled WGS sequence"/>
</dbReference>
<dbReference type="PROSITE" id="PS00198">
    <property type="entry name" value="4FE4S_FER_1"/>
    <property type="match status" value="1"/>
</dbReference>
<dbReference type="InterPro" id="IPR017896">
    <property type="entry name" value="4Fe4S_Fe-S-bd"/>
</dbReference>
<dbReference type="EMBL" id="DF820460">
    <property type="protein sequence ID" value="GAK53785.1"/>
    <property type="molecule type" value="Genomic_DNA"/>
</dbReference>
<dbReference type="STRING" id="1499966.U14_05059"/>
<dbReference type="GO" id="GO:0046872">
    <property type="term" value="F:metal ion binding"/>
    <property type="evidence" value="ECO:0007669"/>
    <property type="project" value="UniProtKB-KW"/>
</dbReference>
<keyword evidence="7" id="KW-1185">Reference proteome</keyword>
<dbReference type="PANTHER" id="PTHR24960:SF79">
    <property type="entry name" value="PHOTOSYSTEM I IRON-SULFUR CENTER"/>
    <property type="match status" value="1"/>
</dbReference>
<keyword evidence="4" id="KW-0411">Iron-sulfur</keyword>
<accession>A0A081BQV4</accession>
<evidence type="ECO:0000313" key="7">
    <source>
        <dbReference type="Proteomes" id="UP000030700"/>
    </source>
</evidence>
<evidence type="ECO:0000256" key="1">
    <source>
        <dbReference type="ARBA" id="ARBA00022485"/>
    </source>
</evidence>
<reference evidence="6" key="1">
    <citation type="journal article" date="2015" name="PeerJ">
        <title>First genomic representation of candidate bacterial phylum KSB3 points to enhanced environmental sensing as a trigger of wastewater bulking.</title>
        <authorList>
            <person name="Sekiguchi Y."/>
            <person name="Ohashi A."/>
            <person name="Parks D.H."/>
            <person name="Yamauchi T."/>
            <person name="Tyson G.W."/>
            <person name="Hugenholtz P."/>
        </authorList>
    </citation>
    <scope>NUCLEOTIDE SEQUENCE [LARGE SCALE GENOMIC DNA]</scope>
</reference>